<evidence type="ECO:0000256" key="8">
    <source>
        <dbReference type="ARBA" id="ARBA00022824"/>
    </source>
</evidence>
<evidence type="ECO:0000256" key="1">
    <source>
        <dbReference type="ARBA" id="ARBA00004389"/>
    </source>
</evidence>
<evidence type="ECO:0000256" key="13">
    <source>
        <dbReference type="SAM" id="Phobius"/>
    </source>
</evidence>
<evidence type="ECO:0000256" key="9">
    <source>
        <dbReference type="ARBA" id="ARBA00022968"/>
    </source>
</evidence>
<dbReference type="Proteomes" id="UP000242877">
    <property type="component" value="Unassembled WGS sequence"/>
</dbReference>
<dbReference type="PANTHER" id="PTHR10859">
    <property type="entry name" value="GLYCOSYL TRANSFERASE"/>
    <property type="match status" value="1"/>
</dbReference>
<evidence type="ECO:0000313" key="15">
    <source>
        <dbReference type="EMBL" id="KZZ88454.1"/>
    </source>
</evidence>
<keyword evidence="5" id="KW-0328">Glycosyltransferase</keyword>
<dbReference type="Gene3D" id="3.90.550.10">
    <property type="entry name" value="Spore Coat Polysaccharide Biosynthesis Protein SpsA, Chain A"/>
    <property type="match status" value="1"/>
</dbReference>
<dbReference type="GO" id="GO:0005789">
    <property type="term" value="C:endoplasmic reticulum membrane"/>
    <property type="evidence" value="ECO:0007669"/>
    <property type="project" value="UniProtKB-SubCell"/>
</dbReference>
<evidence type="ECO:0000256" key="11">
    <source>
        <dbReference type="ARBA" id="ARBA00023136"/>
    </source>
</evidence>
<evidence type="ECO:0000256" key="10">
    <source>
        <dbReference type="ARBA" id="ARBA00022989"/>
    </source>
</evidence>
<evidence type="ECO:0000313" key="16">
    <source>
        <dbReference type="Proteomes" id="UP000242877"/>
    </source>
</evidence>
<protein>
    <recommendedName>
        <fullName evidence="4">dolichyl-phosphate beta-glucosyltransferase</fullName>
        <ecNumber evidence="4">2.4.1.117</ecNumber>
    </recommendedName>
</protein>
<dbReference type="AlphaFoldDB" id="A0A167W692"/>
<gene>
    <name evidence="15" type="ORF">AAP_05026</name>
</gene>
<proteinExistence type="inferred from homology"/>
<evidence type="ECO:0000256" key="7">
    <source>
        <dbReference type="ARBA" id="ARBA00022692"/>
    </source>
</evidence>
<comment type="similarity">
    <text evidence="3">Belongs to the glycosyltransferase 2 family.</text>
</comment>
<dbReference type="InterPro" id="IPR029044">
    <property type="entry name" value="Nucleotide-diphossugar_trans"/>
</dbReference>
<comment type="subcellular location">
    <subcellularLocation>
        <location evidence="1">Endoplasmic reticulum membrane</location>
        <topology evidence="1">Single-pass membrane protein</topology>
    </subcellularLocation>
</comment>
<keyword evidence="8" id="KW-0256">Endoplasmic reticulum</keyword>
<dbReference type="PANTHER" id="PTHR10859:SF91">
    <property type="entry name" value="DOLICHYL-PHOSPHATE BETA-GLUCOSYLTRANSFERASE"/>
    <property type="match status" value="1"/>
</dbReference>
<dbReference type="InterPro" id="IPR035518">
    <property type="entry name" value="DPG_synthase"/>
</dbReference>
<dbReference type="GO" id="GO:0004581">
    <property type="term" value="F:dolichyl-phosphate beta-glucosyltransferase activity"/>
    <property type="evidence" value="ECO:0007669"/>
    <property type="project" value="UniProtKB-EC"/>
</dbReference>
<dbReference type="Pfam" id="PF00535">
    <property type="entry name" value="Glycos_transf_2"/>
    <property type="match status" value="1"/>
</dbReference>
<evidence type="ECO:0000256" key="6">
    <source>
        <dbReference type="ARBA" id="ARBA00022679"/>
    </source>
</evidence>
<dbReference type="EMBL" id="AZGZ01000026">
    <property type="protein sequence ID" value="KZZ88454.1"/>
    <property type="molecule type" value="Genomic_DNA"/>
</dbReference>
<organism evidence="15 16">
    <name type="scientific">Ascosphaera apis ARSEF 7405</name>
    <dbReference type="NCBI Taxonomy" id="392613"/>
    <lineage>
        <taxon>Eukaryota</taxon>
        <taxon>Fungi</taxon>
        <taxon>Dikarya</taxon>
        <taxon>Ascomycota</taxon>
        <taxon>Pezizomycotina</taxon>
        <taxon>Eurotiomycetes</taxon>
        <taxon>Eurotiomycetidae</taxon>
        <taxon>Onygenales</taxon>
        <taxon>Ascosphaeraceae</taxon>
        <taxon>Ascosphaera</taxon>
    </lineage>
</organism>
<accession>A0A167W692</accession>
<evidence type="ECO:0000256" key="12">
    <source>
        <dbReference type="ARBA" id="ARBA00045097"/>
    </source>
</evidence>
<evidence type="ECO:0000256" key="2">
    <source>
        <dbReference type="ARBA" id="ARBA00004922"/>
    </source>
</evidence>
<reference evidence="15 16" key="1">
    <citation type="journal article" date="2016" name="Genome Biol. Evol.">
        <title>Divergent and convergent evolution of fungal pathogenicity.</title>
        <authorList>
            <person name="Shang Y."/>
            <person name="Xiao G."/>
            <person name="Zheng P."/>
            <person name="Cen K."/>
            <person name="Zhan S."/>
            <person name="Wang C."/>
        </authorList>
    </citation>
    <scope>NUCLEOTIDE SEQUENCE [LARGE SCALE GENOMIC DNA]</scope>
    <source>
        <strain evidence="15 16">ARSEF 7405</strain>
    </source>
</reference>
<dbReference type="GO" id="GO:0006487">
    <property type="term" value="P:protein N-linked glycosylation"/>
    <property type="evidence" value="ECO:0007669"/>
    <property type="project" value="TreeGrafter"/>
</dbReference>
<comment type="pathway">
    <text evidence="2">Protein modification; protein glycosylation.</text>
</comment>
<keyword evidence="16" id="KW-1185">Reference proteome</keyword>
<keyword evidence="10 13" id="KW-1133">Transmembrane helix</keyword>
<dbReference type="SUPFAM" id="SSF53448">
    <property type="entry name" value="Nucleotide-diphospho-sugar transferases"/>
    <property type="match status" value="1"/>
</dbReference>
<comment type="caution">
    <text evidence="15">The sequence shown here is derived from an EMBL/GenBank/DDBJ whole genome shotgun (WGS) entry which is preliminary data.</text>
</comment>
<comment type="catalytic activity">
    <reaction evidence="12">
        <text>a di-trans,poly-cis-dolichyl phosphate + UDP-alpha-D-glucose = a di-trans,poly-cis-dolichyl beta-D-glucosyl phosphate + UDP</text>
        <dbReference type="Rhea" id="RHEA:15401"/>
        <dbReference type="Rhea" id="RHEA-COMP:19498"/>
        <dbReference type="Rhea" id="RHEA-COMP:19502"/>
        <dbReference type="ChEBI" id="CHEBI:57525"/>
        <dbReference type="ChEBI" id="CHEBI:57683"/>
        <dbReference type="ChEBI" id="CHEBI:58223"/>
        <dbReference type="ChEBI" id="CHEBI:58885"/>
        <dbReference type="EC" id="2.4.1.117"/>
    </reaction>
    <physiologicalReaction direction="left-to-right" evidence="12">
        <dbReference type="Rhea" id="RHEA:15402"/>
    </physiologicalReaction>
</comment>
<dbReference type="OrthoDB" id="3784at2759"/>
<feature type="transmembrane region" description="Helical" evidence="13">
    <location>
        <begin position="24"/>
        <end position="47"/>
    </location>
</feature>
<dbReference type="VEuPathDB" id="FungiDB:AAP_05026"/>
<evidence type="ECO:0000259" key="14">
    <source>
        <dbReference type="Pfam" id="PF00535"/>
    </source>
</evidence>
<evidence type="ECO:0000256" key="3">
    <source>
        <dbReference type="ARBA" id="ARBA00006739"/>
    </source>
</evidence>
<evidence type="ECO:0000256" key="5">
    <source>
        <dbReference type="ARBA" id="ARBA00022676"/>
    </source>
</evidence>
<keyword evidence="11 13" id="KW-0472">Membrane</keyword>
<dbReference type="InterPro" id="IPR001173">
    <property type="entry name" value="Glyco_trans_2-like"/>
</dbReference>
<dbReference type="CDD" id="cd04188">
    <property type="entry name" value="DPG_synthase"/>
    <property type="match status" value="1"/>
</dbReference>
<keyword evidence="7 13" id="KW-0812">Transmembrane</keyword>
<keyword evidence="6 15" id="KW-0808">Transferase</keyword>
<feature type="domain" description="Glycosyltransferase 2-like" evidence="14">
    <location>
        <begin position="164"/>
        <end position="254"/>
    </location>
</feature>
<sequence length="394" mass="43352">MSCQFTRELCLSCADLLSTVPPTLLFATAIAVTIGVLVLSFGLLYLLAPVPRKPLRTETEYRTIATDGSVTRPSPLPCWLDSIRRNDDTKQNGAAPVTIGDAAEVYMSVVVPAYNEEERLRGMLVEAVAYLEANFEGEEKEAGLPTLTHRKNAESSQLNDCANSGWEIIIVSDGSTDRTVETALTFAKDYQSSRNTQKPCAGSIRVVSLEKNRGKGGAVTHGMRHVRGQYVLFADADGASDFNDLAKLLEACQKVEDPFKRGVAVGSRAHLVGSEAVVKRSKLRNFLMHSFHLILRLLTPPATAAVKDTQCGFKLFSRASLPYIVPFMHSEGWIFDVEMLMLAEFANIKVAEVPVGWHEVKGSKLNIIWDSLGMAYGLALLRAAWSFGIYRRTY</sequence>
<keyword evidence="9" id="KW-0735">Signal-anchor</keyword>
<name>A0A167W692_9EURO</name>
<dbReference type="EC" id="2.4.1.117" evidence="4"/>
<evidence type="ECO:0000256" key="4">
    <source>
        <dbReference type="ARBA" id="ARBA00012583"/>
    </source>
</evidence>